<dbReference type="PANTHER" id="PTHR30627:SF1">
    <property type="entry name" value="PEPTIDOGLYCAN D,D-TRANSPEPTIDASE FTSI"/>
    <property type="match status" value="1"/>
</dbReference>
<keyword evidence="7 16" id="KW-0812">Transmembrane</keyword>
<evidence type="ECO:0000256" key="4">
    <source>
        <dbReference type="ARBA" id="ARBA00022618"/>
    </source>
</evidence>
<evidence type="ECO:0000256" key="14">
    <source>
        <dbReference type="ARBA" id="ARBA00023306"/>
    </source>
</evidence>
<dbReference type="InterPro" id="IPR012338">
    <property type="entry name" value="Beta-lactam/transpept-like"/>
</dbReference>
<dbReference type="Pfam" id="PF00905">
    <property type="entry name" value="Transpeptidase"/>
    <property type="match status" value="1"/>
</dbReference>
<dbReference type="InterPro" id="IPR037532">
    <property type="entry name" value="FtsI_transpept"/>
</dbReference>
<dbReference type="Pfam" id="PF03717">
    <property type="entry name" value="PBP_dimer"/>
    <property type="match status" value="1"/>
</dbReference>
<dbReference type="GO" id="GO:0005886">
    <property type="term" value="C:plasma membrane"/>
    <property type="evidence" value="ECO:0007669"/>
    <property type="project" value="UniProtKB-SubCell"/>
</dbReference>
<dbReference type="AlphaFoldDB" id="A0A368L281"/>
<dbReference type="UniPathway" id="UPA00219"/>
<dbReference type="EMBL" id="QPGB01000003">
    <property type="protein sequence ID" value="RCS57561.1"/>
    <property type="molecule type" value="Genomic_DNA"/>
</dbReference>
<comment type="caution">
    <text evidence="19">The sequence shown here is derived from an EMBL/GenBank/DDBJ whole genome shotgun (WGS) entry which is preliminary data.</text>
</comment>
<dbReference type="SUPFAM" id="SSF56519">
    <property type="entry name" value="Penicillin binding protein dimerisation domain"/>
    <property type="match status" value="1"/>
</dbReference>
<keyword evidence="12 16" id="KW-0472">Membrane</keyword>
<keyword evidence="4 16" id="KW-0132">Cell division</keyword>
<feature type="transmembrane region" description="Helical" evidence="16">
    <location>
        <begin position="52"/>
        <end position="71"/>
    </location>
</feature>
<gene>
    <name evidence="16" type="primary">ftsI</name>
    <name evidence="19" type="ORF">DU000_08960</name>
</gene>
<evidence type="ECO:0000259" key="18">
    <source>
        <dbReference type="Pfam" id="PF03717"/>
    </source>
</evidence>
<dbReference type="InterPro" id="IPR036138">
    <property type="entry name" value="PBP_dimer_sf"/>
</dbReference>
<dbReference type="InterPro" id="IPR050515">
    <property type="entry name" value="Beta-lactam/transpept"/>
</dbReference>
<evidence type="ECO:0000256" key="12">
    <source>
        <dbReference type="ARBA" id="ARBA00023136"/>
    </source>
</evidence>
<keyword evidence="20" id="KW-1185">Reference proteome</keyword>
<evidence type="ECO:0000256" key="8">
    <source>
        <dbReference type="ARBA" id="ARBA00022801"/>
    </source>
</evidence>
<keyword evidence="10 16" id="KW-0573">Peptidoglycan synthesis</keyword>
<keyword evidence="11 16" id="KW-1133">Transmembrane helix</keyword>
<keyword evidence="13 16" id="KW-0717">Septation</keyword>
<feature type="domain" description="Penicillin-binding protein transpeptidase" evidence="17">
    <location>
        <begin position="299"/>
        <end position="597"/>
    </location>
</feature>
<name>A0A368L281_9BURK</name>
<feature type="active site" description="Acyl-ester intermediate" evidence="16">
    <location>
        <position position="345"/>
    </location>
</feature>
<comment type="catalytic activity">
    <reaction evidence="16">
        <text>Preferential cleavage: (Ac)2-L-Lys-D-Ala-|-D-Ala. Also transpeptidation of peptidyl-alanyl moieties that are N-acyl substituents of D-alanine.</text>
        <dbReference type="EC" id="3.4.16.4"/>
    </reaction>
</comment>
<dbReference type="SUPFAM" id="SSF56601">
    <property type="entry name" value="beta-lactamase/transpeptidase-like"/>
    <property type="match status" value="1"/>
</dbReference>
<organism evidence="19 20">
    <name type="scientific">Parvibium lacunae</name>
    <dbReference type="NCBI Taxonomy" id="1888893"/>
    <lineage>
        <taxon>Bacteria</taxon>
        <taxon>Pseudomonadati</taxon>
        <taxon>Pseudomonadota</taxon>
        <taxon>Betaproteobacteria</taxon>
        <taxon>Burkholderiales</taxon>
        <taxon>Alcaligenaceae</taxon>
        <taxon>Parvibium</taxon>
    </lineage>
</organism>
<dbReference type="EC" id="3.4.16.4" evidence="16"/>
<evidence type="ECO:0000256" key="7">
    <source>
        <dbReference type="ARBA" id="ARBA00022692"/>
    </source>
</evidence>
<protein>
    <recommendedName>
        <fullName evidence="16">Peptidoglycan D,D-transpeptidase FtsI</fullName>
        <ecNumber evidence="16">3.4.16.4</ecNumber>
    </recommendedName>
    <alternativeName>
        <fullName evidence="16">Penicillin-binding protein 3</fullName>
        <shortName evidence="16">PBP-3</shortName>
    </alternativeName>
</protein>
<evidence type="ECO:0000259" key="17">
    <source>
        <dbReference type="Pfam" id="PF00905"/>
    </source>
</evidence>
<dbReference type="GO" id="GO:0008658">
    <property type="term" value="F:penicillin binding"/>
    <property type="evidence" value="ECO:0007669"/>
    <property type="project" value="InterPro"/>
</dbReference>
<dbReference type="PANTHER" id="PTHR30627">
    <property type="entry name" value="PEPTIDOGLYCAN D,D-TRANSPEPTIDASE"/>
    <property type="match status" value="1"/>
</dbReference>
<dbReference type="Gene3D" id="1.10.150.770">
    <property type="match status" value="1"/>
</dbReference>
<dbReference type="InterPro" id="IPR005311">
    <property type="entry name" value="PBP_dimer"/>
</dbReference>
<comment type="pathway">
    <text evidence="16">Cell wall biogenesis; peptidoglycan biosynthesis.</text>
</comment>
<comment type="similarity">
    <text evidence="16">Belongs to the transpeptidase family. FtsI subfamily.</text>
</comment>
<keyword evidence="9 16" id="KW-0133">Cell shape</keyword>
<evidence type="ECO:0000256" key="6">
    <source>
        <dbReference type="ARBA" id="ARBA00022670"/>
    </source>
</evidence>
<keyword evidence="3 16" id="KW-0997">Cell inner membrane</keyword>
<evidence type="ECO:0000256" key="3">
    <source>
        <dbReference type="ARBA" id="ARBA00022519"/>
    </source>
</evidence>
<dbReference type="RefSeq" id="WP_114403043.1">
    <property type="nucleotide sequence ID" value="NZ_QPGB01000003.1"/>
</dbReference>
<evidence type="ECO:0000256" key="9">
    <source>
        <dbReference type="ARBA" id="ARBA00022960"/>
    </source>
</evidence>
<evidence type="ECO:0000256" key="5">
    <source>
        <dbReference type="ARBA" id="ARBA00022645"/>
    </source>
</evidence>
<evidence type="ECO:0000313" key="19">
    <source>
        <dbReference type="EMBL" id="RCS57561.1"/>
    </source>
</evidence>
<dbReference type="InterPro" id="IPR001460">
    <property type="entry name" value="PCN-bd_Tpept"/>
</dbReference>
<evidence type="ECO:0000256" key="1">
    <source>
        <dbReference type="ARBA" id="ARBA00004370"/>
    </source>
</evidence>
<comment type="function">
    <text evidence="16">Catalyzes cross-linking of the peptidoglycan cell wall at the division septum.</text>
</comment>
<dbReference type="GO" id="GO:0009002">
    <property type="term" value="F:serine-type D-Ala-D-Ala carboxypeptidase activity"/>
    <property type="evidence" value="ECO:0007669"/>
    <property type="project" value="UniProtKB-UniRule"/>
</dbReference>
<dbReference type="Proteomes" id="UP000252357">
    <property type="component" value="Unassembled WGS sequence"/>
</dbReference>
<keyword evidence="2 16" id="KW-1003">Cell membrane</keyword>
<comment type="subcellular location">
    <subcellularLocation>
        <location evidence="16">Cell inner membrane</location>
        <topology evidence="16">Single-pass membrane protein</topology>
    </subcellularLocation>
    <subcellularLocation>
        <location evidence="1">Membrane</location>
    </subcellularLocation>
</comment>
<dbReference type="OrthoDB" id="9789078at2"/>
<dbReference type="GO" id="GO:0008360">
    <property type="term" value="P:regulation of cell shape"/>
    <property type="evidence" value="ECO:0007669"/>
    <property type="project" value="UniProtKB-KW"/>
</dbReference>
<dbReference type="GO" id="GO:0008955">
    <property type="term" value="F:peptidoglycan glycosyltransferase activity"/>
    <property type="evidence" value="ECO:0007669"/>
    <property type="project" value="InterPro"/>
</dbReference>
<dbReference type="GO" id="GO:0043093">
    <property type="term" value="P:FtsZ-dependent cytokinesis"/>
    <property type="evidence" value="ECO:0007669"/>
    <property type="project" value="UniProtKB-UniRule"/>
</dbReference>
<accession>A0A368L281</accession>
<evidence type="ECO:0000313" key="20">
    <source>
        <dbReference type="Proteomes" id="UP000252357"/>
    </source>
</evidence>
<evidence type="ECO:0000256" key="13">
    <source>
        <dbReference type="ARBA" id="ARBA00023210"/>
    </source>
</evidence>
<dbReference type="GO" id="GO:0009252">
    <property type="term" value="P:peptidoglycan biosynthetic process"/>
    <property type="evidence" value="ECO:0007669"/>
    <property type="project" value="UniProtKB-UniRule"/>
</dbReference>
<dbReference type="GO" id="GO:0006508">
    <property type="term" value="P:proteolysis"/>
    <property type="evidence" value="ECO:0007669"/>
    <property type="project" value="UniProtKB-KW"/>
</dbReference>
<keyword evidence="8 16" id="KW-0378">Hydrolase</keyword>
<dbReference type="GO" id="GO:0071555">
    <property type="term" value="P:cell wall organization"/>
    <property type="evidence" value="ECO:0007669"/>
    <property type="project" value="UniProtKB-KW"/>
</dbReference>
<evidence type="ECO:0000256" key="11">
    <source>
        <dbReference type="ARBA" id="ARBA00022989"/>
    </source>
</evidence>
<evidence type="ECO:0000256" key="2">
    <source>
        <dbReference type="ARBA" id="ARBA00022475"/>
    </source>
</evidence>
<keyword evidence="6 16" id="KW-0645">Protease</keyword>
<dbReference type="HAMAP" id="MF_02080">
    <property type="entry name" value="FtsI_transpept"/>
    <property type="match status" value="1"/>
</dbReference>
<reference evidence="19 20" key="1">
    <citation type="journal article" date="2018" name="Int. J. Syst. Evol. Microbiol.">
        <title>Parvibium lacunae gen. nov., sp. nov., a new member of the family Alcaligenaceae isolated from a freshwater pond.</title>
        <authorList>
            <person name="Chen W.M."/>
            <person name="Xie P.B."/>
            <person name="Hsu M.Y."/>
            <person name="Sheu S.Y."/>
        </authorList>
    </citation>
    <scope>NUCLEOTIDE SEQUENCE [LARGE SCALE GENOMIC DNA]</scope>
    <source>
        <strain evidence="19 20">KMB9</strain>
    </source>
</reference>
<proteinExistence type="inferred from homology"/>
<keyword evidence="5 16" id="KW-0121">Carboxypeptidase</keyword>
<feature type="domain" description="Penicillin-binding protein dimerisation" evidence="18">
    <location>
        <begin position="93"/>
        <end position="256"/>
    </location>
</feature>
<dbReference type="Gene3D" id="3.90.1310.10">
    <property type="entry name" value="Penicillin-binding protein 2a (Domain 2)"/>
    <property type="match status" value="1"/>
</dbReference>
<dbReference type="Gene3D" id="3.40.710.10">
    <property type="entry name" value="DD-peptidase/beta-lactamase superfamily"/>
    <property type="match status" value="1"/>
</dbReference>
<evidence type="ECO:0000256" key="16">
    <source>
        <dbReference type="HAMAP-Rule" id="MF_02080"/>
    </source>
</evidence>
<keyword evidence="15 16" id="KW-0961">Cell wall biogenesis/degradation</keyword>
<keyword evidence="14 16" id="KW-0131">Cell cycle</keyword>
<dbReference type="GO" id="GO:0000917">
    <property type="term" value="P:division septum assembly"/>
    <property type="evidence" value="ECO:0007669"/>
    <property type="project" value="UniProtKB-KW"/>
</dbReference>
<evidence type="ECO:0000256" key="15">
    <source>
        <dbReference type="ARBA" id="ARBA00023316"/>
    </source>
</evidence>
<sequence>MSELGLQHGGVKVGAKAGATGTKRGSGANKRGVSFSANPVLNLSLPRWRSRLLLVLIALAFLALIARAVYLQGFSTDFLQRQGESRYARTLELPATRGKILDRNGVVLASSVPAKAIWAIPDDVMEISKNEKISLAQREQEWRERLAKLPQLASLLNLPLTELKRKLQADRSFVYLRRQVDLDVAEKIAALKIAGIHERDEYKRYYPEGETLAHVVGFTNIEDLGQEGVELSMQQALVGVNGSRRVIKDRLGRVIEDMGSTQPPRDGRDLTLSIDTRIQYVVYSQLKQAMQQHRAKAAAAVVLDVQTGEVLALANFPTYNPNQRSHLSGAELRNRVLTDAFEPGSTLKPFTVALGLEQRLITPQKQIQTAPGKLTIGTATIGDAHPHGWLTVEEIVQKSSNVGTAKIALQIEREVMWSFLTELGFGQAPRVGFPGATAGRVRPWKSWRPIEQATMSYGHGISVSLIQLARAYSIFARDGDLVPLSFQKLNAGGQPLVTQRVVSAKTAQSVRKMLEMAAGPGGTAPKAQVIGYSVAGKTGTAHKLGKQGYENRYVSSFAGFAPVGQPRIIIAVMVDEPSAGKHYGGEVAAPIYSAIVENAMRILQIQPDIPHKTEIVVPAEVLEEGV</sequence>
<evidence type="ECO:0000256" key="10">
    <source>
        <dbReference type="ARBA" id="ARBA00022984"/>
    </source>
</evidence>
<dbReference type="Gene3D" id="3.30.450.330">
    <property type="match status" value="1"/>
</dbReference>